<dbReference type="GeneID" id="113521217"/>
<keyword evidence="4 7" id="KW-0347">Helicase</keyword>
<dbReference type="PANTHER" id="PTHR47959">
    <property type="entry name" value="ATP-DEPENDENT RNA HELICASE RHLE-RELATED"/>
    <property type="match status" value="1"/>
</dbReference>
<dbReference type="InterPro" id="IPR011545">
    <property type="entry name" value="DEAD/DEAH_box_helicase_dom"/>
</dbReference>
<dbReference type="SMART" id="SM00490">
    <property type="entry name" value="HELICc"/>
    <property type="match status" value="1"/>
</dbReference>
<dbReference type="InParanoid" id="A0A6J1X786"/>
<gene>
    <name evidence="12" type="primary">LOC113521217</name>
</gene>
<name>A0A6J1X786_GALME</name>
<feature type="domain" description="Helicase ATP-binding" evidence="8">
    <location>
        <begin position="53"/>
        <end position="223"/>
    </location>
</feature>
<evidence type="ECO:0000256" key="7">
    <source>
        <dbReference type="RuleBase" id="RU000492"/>
    </source>
</evidence>
<dbReference type="InterPro" id="IPR014001">
    <property type="entry name" value="Helicase_ATP-bd"/>
</dbReference>
<dbReference type="GO" id="GO:0003676">
    <property type="term" value="F:nucleic acid binding"/>
    <property type="evidence" value="ECO:0007669"/>
    <property type="project" value="InterPro"/>
</dbReference>
<dbReference type="GO" id="GO:0010468">
    <property type="term" value="P:regulation of gene expression"/>
    <property type="evidence" value="ECO:0007669"/>
    <property type="project" value="UniProtKB-ARBA"/>
</dbReference>
<proteinExistence type="inferred from homology"/>
<dbReference type="GO" id="GO:0005829">
    <property type="term" value="C:cytosol"/>
    <property type="evidence" value="ECO:0007669"/>
    <property type="project" value="TreeGrafter"/>
</dbReference>
<dbReference type="PROSITE" id="PS51195">
    <property type="entry name" value="Q_MOTIF"/>
    <property type="match status" value="1"/>
</dbReference>
<evidence type="ECO:0000256" key="1">
    <source>
        <dbReference type="ARBA" id="ARBA00012552"/>
    </source>
</evidence>
<dbReference type="GO" id="GO:0005524">
    <property type="term" value="F:ATP binding"/>
    <property type="evidence" value="ECO:0007669"/>
    <property type="project" value="UniProtKB-KW"/>
</dbReference>
<dbReference type="InterPro" id="IPR027417">
    <property type="entry name" value="P-loop_NTPase"/>
</dbReference>
<feature type="domain" description="Helicase C-terminal" evidence="9">
    <location>
        <begin position="254"/>
        <end position="402"/>
    </location>
</feature>
<organism evidence="11 12">
    <name type="scientific">Galleria mellonella</name>
    <name type="common">Greater wax moth</name>
    <dbReference type="NCBI Taxonomy" id="7137"/>
    <lineage>
        <taxon>Eukaryota</taxon>
        <taxon>Metazoa</taxon>
        <taxon>Ecdysozoa</taxon>
        <taxon>Arthropoda</taxon>
        <taxon>Hexapoda</taxon>
        <taxon>Insecta</taxon>
        <taxon>Pterygota</taxon>
        <taxon>Neoptera</taxon>
        <taxon>Endopterygota</taxon>
        <taxon>Lepidoptera</taxon>
        <taxon>Glossata</taxon>
        <taxon>Ditrysia</taxon>
        <taxon>Pyraloidea</taxon>
        <taxon>Pyralidae</taxon>
        <taxon>Galleriinae</taxon>
        <taxon>Galleria</taxon>
    </lineage>
</organism>
<dbReference type="Pfam" id="PF00271">
    <property type="entry name" value="Helicase_C"/>
    <property type="match status" value="1"/>
</dbReference>
<feature type="short sequence motif" description="Q motif" evidence="6">
    <location>
        <begin position="22"/>
        <end position="50"/>
    </location>
</feature>
<evidence type="ECO:0000259" key="9">
    <source>
        <dbReference type="PROSITE" id="PS51194"/>
    </source>
</evidence>
<dbReference type="RefSeq" id="XP_026762484.2">
    <property type="nucleotide sequence ID" value="XM_026906683.3"/>
</dbReference>
<dbReference type="PROSITE" id="PS00039">
    <property type="entry name" value="DEAD_ATP_HELICASE"/>
    <property type="match status" value="1"/>
</dbReference>
<comment type="similarity">
    <text evidence="7">Belongs to the DEAD box helicase family.</text>
</comment>
<keyword evidence="2 7" id="KW-0547">Nucleotide-binding</keyword>
<evidence type="ECO:0000256" key="4">
    <source>
        <dbReference type="ARBA" id="ARBA00022806"/>
    </source>
</evidence>
<keyword evidence="5 7" id="KW-0067">ATP-binding</keyword>
<evidence type="ECO:0000256" key="2">
    <source>
        <dbReference type="ARBA" id="ARBA00022741"/>
    </source>
</evidence>
<dbReference type="PANTHER" id="PTHR47959:SF1">
    <property type="entry name" value="ATP-DEPENDENT RNA HELICASE DBPA"/>
    <property type="match status" value="1"/>
</dbReference>
<dbReference type="PROSITE" id="PS51194">
    <property type="entry name" value="HELICASE_CTER"/>
    <property type="match status" value="1"/>
</dbReference>
<dbReference type="Pfam" id="PF00270">
    <property type="entry name" value="DEAD"/>
    <property type="match status" value="1"/>
</dbReference>
<dbReference type="InterPro" id="IPR050079">
    <property type="entry name" value="DEAD_box_RNA_helicase"/>
</dbReference>
<dbReference type="InterPro" id="IPR000629">
    <property type="entry name" value="RNA-helicase_DEAD-box_CS"/>
</dbReference>
<dbReference type="CDD" id="cd18787">
    <property type="entry name" value="SF2_C_DEAD"/>
    <property type="match status" value="1"/>
</dbReference>
<dbReference type="Gene3D" id="3.40.50.300">
    <property type="entry name" value="P-loop containing nucleotide triphosphate hydrolases"/>
    <property type="match status" value="2"/>
</dbReference>
<keyword evidence="11" id="KW-1185">Reference proteome</keyword>
<dbReference type="EC" id="3.6.4.13" evidence="1"/>
<evidence type="ECO:0000313" key="12">
    <source>
        <dbReference type="RefSeq" id="XP_026762484.2"/>
    </source>
</evidence>
<evidence type="ECO:0000256" key="6">
    <source>
        <dbReference type="PROSITE-ProRule" id="PRU00552"/>
    </source>
</evidence>
<dbReference type="InterPro" id="IPR001650">
    <property type="entry name" value="Helicase_C-like"/>
</dbReference>
<dbReference type="Proteomes" id="UP001652740">
    <property type="component" value="Unplaced"/>
</dbReference>
<evidence type="ECO:0000256" key="3">
    <source>
        <dbReference type="ARBA" id="ARBA00022801"/>
    </source>
</evidence>
<accession>A0A6J1X786</accession>
<evidence type="ECO:0000259" key="10">
    <source>
        <dbReference type="PROSITE" id="PS51195"/>
    </source>
</evidence>
<evidence type="ECO:0000259" key="8">
    <source>
        <dbReference type="PROSITE" id="PS51192"/>
    </source>
</evidence>
<dbReference type="SUPFAM" id="SSF52540">
    <property type="entry name" value="P-loop containing nucleoside triphosphate hydrolases"/>
    <property type="match status" value="1"/>
</dbReference>
<sequence length="758" mass="87393">MVLAHDISIGQRSQDIQISEDVTFDTMLLTSNTLQGLKSSGFKKPSPIQLHGIPMGKCGFDLLLEAKSGTGKTAVFSVIALEKLNLDKGLQAVILAPTREIASQICDVIKQIGSYYKGLNIEVVMGGLPVQDDICKFKNKVHIVVGSPGRLRHLIQDKYIDVSAVRLLVLDEADKLMEKSFQSDIRFIFSILPKEKQVIMSSATYSEYAKDFITNYVQHSQHICPNTNCILLGVKQKITLVKYNSNIVRQTQYRFKELLRILTAKQFKQCLLFCNYQVRVAEVHKLLLQNKWPAEQLYGQQEQTDRLDALKTLQEYKCRILICSDLAARGIDASNVDLVINFEPPLEWQTYLHRIGRAGRFGSYGMSITILSEGKEEEKFKRMLILMKNTLNIKELWSDNDINFDPNLHIHPQPKDVCILPESDIKTTKYEELWHILSEDTMVSNNKLENFESLCKSYDKNSNKIDTFYTLLQSFQHNQNNLVDNNDYRVFKIKDISDNNVMSTLKNVKKIFNNTLTAATTKDTSQEKNNNFNTKLKNGTSNVEIFENVHQVNTDIQEIDISIKPCSEISKSKMPNEKRNSIINVTDDVSCMYNYERKNLKDNTDLSHSTKDALLAYNLPMAFSSSKNKYPNKAHIYSNRNETISGSGVKYNNTIDKNYPLQNNKLYYNINKKEKEQKCAANCKETKAKLRVKSNSINQSNHKYLYLQSNNGYKEYNTEEKNTNYTWPNQEYLEWYSQLKFRMKQIEQIVYFDELSKM</sequence>
<evidence type="ECO:0000256" key="5">
    <source>
        <dbReference type="ARBA" id="ARBA00022840"/>
    </source>
</evidence>
<feature type="domain" description="DEAD-box RNA helicase Q" evidence="10">
    <location>
        <begin position="22"/>
        <end position="50"/>
    </location>
</feature>
<dbReference type="AlphaFoldDB" id="A0A6J1X786"/>
<dbReference type="SMART" id="SM00487">
    <property type="entry name" value="DEXDc"/>
    <property type="match status" value="1"/>
</dbReference>
<dbReference type="GO" id="GO:0016787">
    <property type="term" value="F:hydrolase activity"/>
    <property type="evidence" value="ECO:0007669"/>
    <property type="project" value="UniProtKB-KW"/>
</dbReference>
<evidence type="ECO:0000313" key="11">
    <source>
        <dbReference type="Proteomes" id="UP001652740"/>
    </source>
</evidence>
<reference evidence="12" key="1">
    <citation type="submission" date="2025-08" db="UniProtKB">
        <authorList>
            <consortium name="RefSeq"/>
        </authorList>
    </citation>
    <scope>IDENTIFICATION</scope>
    <source>
        <tissue evidence="12">Whole larvae</tissue>
    </source>
</reference>
<keyword evidence="3 7" id="KW-0378">Hydrolase</keyword>
<dbReference type="GO" id="GO:0003724">
    <property type="term" value="F:RNA helicase activity"/>
    <property type="evidence" value="ECO:0007669"/>
    <property type="project" value="UniProtKB-EC"/>
</dbReference>
<dbReference type="KEGG" id="gmw:113521217"/>
<protein>
    <recommendedName>
        <fullName evidence="1">RNA helicase</fullName>
        <ecNumber evidence="1">3.6.4.13</ecNumber>
    </recommendedName>
</protein>
<dbReference type="PROSITE" id="PS51192">
    <property type="entry name" value="HELICASE_ATP_BIND_1"/>
    <property type="match status" value="1"/>
</dbReference>
<dbReference type="InterPro" id="IPR014014">
    <property type="entry name" value="RNA_helicase_DEAD_Q_motif"/>
</dbReference>